<gene>
    <name evidence="2" type="ORF">A3J58_01815</name>
</gene>
<dbReference type="STRING" id="1802274.A3J58_01815"/>
<feature type="transmembrane region" description="Helical" evidence="1">
    <location>
        <begin position="62"/>
        <end position="80"/>
    </location>
</feature>
<feature type="transmembrane region" description="Helical" evidence="1">
    <location>
        <begin position="117"/>
        <end position="137"/>
    </location>
</feature>
<proteinExistence type="predicted"/>
<feature type="transmembrane region" description="Helical" evidence="1">
    <location>
        <begin position="291"/>
        <end position="310"/>
    </location>
</feature>
<feature type="transmembrane region" description="Helical" evidence="1">
    <location>
        <begin position="87"/>
        <end position="111"/>
    </location>
</feature>
<evidence type="ECO:0000313" key="3">
    <source>
        <dbReference type="Proteomes" id="UP000178510"/>
    </source>
</evidence>
<feature type="transmembrane region" description="Helical" evidence="1">
    <location>
        <begin position="6"/>
        <end position="23"/>
    </location>
</feature>
<evidence type="ECO:0000256" key="1">
    <source>
        <dbReference type="SAM" id="Phobius"/>
    </source>
</evidence>
<feature type="transmembrane region" description="Helical" evidence="1">
    <location>
        <begin position="186"/>
        <end position="206"/>
    </location>
</feature>
<accession>A0A1G2KWK1</accession>
<dbReference type="AlphaFoldDB" id="A0A1G2KWK1"/>
<evidence type="ECO:0000313" key="2">
    <source>
        <dbReference type="EMBL" id="OHA03827.1"/>
    </source>
</evidence>
<protein>
    <recommendedName>
        <fullName evidence="4">EamA domain-containing protein</fullName>
    </recommendedName>
</protein>
<name>A0A1G2KWK1_9BACT</name>
<keyword evidence="1" id="KW-0812">Transmembrane</keyword>
<comment type="caution">
    <text evidence="2">The sequence shown here is derived from an EMBL/GenBank/DDBJ whole genome shotgun (WGS) entry which is preliminary data.</text>
</comment>
<dbReference type="SUPFAM" id="SSF103481">
    <property type="entry name" value="Multidrug resistance efflux transporter EmrE"/>
    <property type="match status" value="1"/>
</dbReference>
<feature type="transmembrane region" description="Helical" evidence="1">
    <location>
        <begin position="261"/>
        <end position="279"/>
    </location>
</feature>
<organism evidence="2 3">
    <name type="scientific">Candidatus Sungbacteria bacterium RIFCSPHIGHO2_02_FULL_52_23</name>
    <dbReference type="NCBI Taxonomy" id="1802274"/>
    <lineage>
        <taxon>Bacteria</taxon>
        <taxon>Candidatus Sungiibacteriota</taxon>
    </lineage>
</organism>
<evidence type="ECO:0008006" key="4">
    <source>
        <dbReference type="Google" id="ProtNLM"/>
    </source>
</evidence>
<reference evidence="2 3" key="1">
    <citation type="journal article" date="2016" name="Nat. Commun.">
        <title>Thousands of microbial genomes shed light on interconnected biogeochemical processes in an aquifer system.</title>
        <authorList>
            <person name="Anantharaman K."/>
            <person name="Brown C.T."/>
            <person name="Hug L.A."/>
            <person name="Sharon I."/>
            <person name="Castelle C.J."/>
            <person name="Probst A.J."/>
            <person name="Thomas B.C."/>
            <person name="Singh A."/>
            <person name="Wilkins M.J."/>
            <person name="Karaoz U."/>
            <person name="Brodie E.L."/>
            <person name="Williams K.H."/>
            <person name="Hubbard S.S."/>
            <person name="Banfield J.F."/>
        </authorList>
    </citation>
    <scope>NUCLEOTIDE SEQUENCE [LARGE SCALE GENOMIC DNA]</scope>
</reference>
<dbReference type="InterPro" id="IPR037185">
    <property type="entry name" value="EmrE-like"/>
</dbReference>
<dbReference type="EMBL" id="MHQM01000019">
    <property type="protein sequence ID" value="OHA03827.1"/>
    <property type="molecule type" value="Genomic_DNA"/>
</dbReference>
<keyword evidence="1" id="KW-0472">Membrane</keyword>
<dbReference type="Proteomes" id="UP000178510">
    <property type="component" value="Unassembled WGS sequence"/>
</dbReference>
<sequence length="311" mass="34938">MTAYAWVLPLVSGMADAFLRNFITFPGRHLHHFVLTAAGYLLALPYYVVWLWLAGMPEVQPTFWFFIGIEIPLLTAAQILTVRAHKLAPLALTVPLHATLPALLLLTSWLMKGRMPTWWGAVGVLILTAGLYTLNLVSKKERVRWSDPLWQVLREPGLRCMLGAVGLYSITSNLDYDAWQSANAPFFLLMVHGACGTISLLLALWYARAGRLSHDEVDVRGLMPMLIMYGFVMMLSVVPQIWSFSWIAVMPYVIAEKRTGAILFAIGMGIAVSLLPRYAERHKEEREYLQYRIPGTLIMVGGMVLIILYGT</sequence>
<keyword evidence="1" id="KW-1133">Transmembrane helix</keyword>
<feature type="transmembrane region" description="Helical" evidence="1">
    <location>
        <begin position="226"/>
        <end position="249"/>
    </location>
</feature>
<feature type="transmembrane region" description="Helical" evidence="1">
    <location>
        <begin position="30"/>
        <end position="50"/>
    </location>
</feature>